<sequence>MTENRDGIRSIAADFLLFTMGDRFVARPPRHHCHILFDPVIRLDRTVLDHCLRLVVNPCAAALSVIKSGLLSALLLTMLAVPASAQQRTQVIRPPETSQNLLAMADVMGAMHYLNVLCKGKQNQDWRERMVEMLELENPEYYLRAQLISSFNNGFRQQQRMFGVCSERIAAQMQQKSKQGRILSDALGDPYLQ</sequence>
<proteinExistence type="predicted"/>
<evidence type="ECO:0000313" key="1">
    <source>
        <dbReference type="EMBL" id="VAV88574.1"/>
    </source>
</evidence>
<dbReference type="NCBIfam" id="TIGR02301">
    <property type="entry name" value="TIGR02301 family protein"/>
    <property type="match status" value="1"/>
</dbReference>
<name>A0A3B0R519_9ZZZZ</name>
<reference evidence="1" key="1">
    <citation type="submission" date="2018-06" db="EMBL/GenBank/DDBJ databases">
        <authorList>
            <person name="Zhirakovskaya E."/>
        </authorList>
    </citation>
    <scope>NUCLEOTIDE SEQUENCE</scope>
</reference>
<organism evidence="1">
    <name type="scientific">hydrothermal vent metagenome</name>
    <dbReference type="NCBI Taxonomy" id="652676"/>
    <lineage>
        <taxon>unclassified sequences</taxon>
        <taxon>metagenomes</taxon>
        <taxon>ecological metagenomes</taxon>
    </lineage>
</organism>
<dbReference type="Pfam" id="PF09539">
    <property type="entry name" value="DUF2385"/>
    <property type="match status" value="1"/>
</dbReference>
<protein>
    <recommendedName>
        <fullName evidence="2">TIGR02301 family protein</fullName>
    </recommendedName>
</protein>
<gene>
    <name evidence="1" type="ORF">MNBD_ALPHA06-1041</name>
</gene>
<accession>A0A3B0R519</accession>
<dbReference type="InterPro" id="IPR012645">
    <property type="entry name" value="CHP02301"/>
</dbReference>
<dbReference type="AlphaFoldDB" id="A0A3B0R519"/>
<dbReference type="EMBL" id="UOEE01000070">
    <property type="protein sequence ID" value="VAV88574.1"/>
    <property type="molecule type" value="Genomic_DNA"/>
</dbReference>
<evidence type="ECO:0008006" key="2">
    <source>
        <dbReference type="Google" id="ProtNLM"/>
    </source>
</evidence>